<organism evidence="1 2">
    <name type="scientific">Naganishia onofrii</name>
    <dbReference type="NCBI Taxonomy" id="1851511"/>
    <lineage>
        <taxon>Eukaryota</taxon>
        <taxon>Fungi</taxon>
        <taxon>Dikarya</taxon>
        <taxon>Basidiomycota</taxon>
        <taxon>Agaricomycotina</taxon>
        <taxon>Tremellomycetes</taxon>
        <taxon>Filobasidiales</taxon>
        <taxon>Filobasidiaceae</taxon>
        <taxon>Naganishia</taxon>
    </lineage>
</organism>
<dbReference type="Proteomes" id="UP001234202">
    <property type="component" value="Unassembled WGS sequence"/>
</dbReference>
<accession>A0ACC2XX77</accession>
<sequence>MSYQLSREELRTLALAVQKEFTVGSDRHSIVQSTNDSVDESTIRTCDRKVDTGSASSRDSVPESTSSSLAQDPQRDVNKARIKAEDQAKERMREYHLMITRTADEAGKDERTVEWWTPKKVTVKTPKPSEGASPVTSEGSNDSLHSA</sequence>
<keyword evidence="2" id="KW-1185">Reference proteome</keyword>
<evidence type="ECO:0000313" key="2">
    <source>
        <dbReference type="Proteomes" id="UP001234202"/>
    </source>
</evidence>
<reference evidence="1" key="1">
    <citation type="submission" date="2023-04" db="EMBL/GenBank/DDBJ databases">
        <title>Draft Genome sequencing of Naganishia species isolated from polar environments using Oxford Nanopore Technology.</title>
        <authorList>
            <person name="Leo P."/>
            <person name="Venkateswaran K."/>
        </authorList>
    </citation>
    <scope>NUCLEOTIDE SEQUENCE</scope>
    <source>
        <strain evidence="1">DBVPG 5303</strain>
    </source>
</reference>
<comment type="caution">
    <text evidence="1">The sequence shown here is derived from an EMBL/GenBank/DDBJ whole genome shotgun (WGS) entry which is preliminary data.</text>
</comment>
<protein>
    <submittedName>
        <fullName evidence="1">Uncharacterized protein</fullName>
    </submittedName>
</protein>
<name>A0ACC2XX77_9TREE</name>
<evidence type="ECO:0000313" key="1">
    <source>
        <dbReference type="EMBL" id="KAJ9128343.1"/>
    </source>
</evidence>
<gene>
    <name evidence="1" type="ORF">QFC24_000636</name>
</gene>
<proteinExistence type="predicted"/>
<dbReference type="EMBL" id="JASBWV010000001">
    <property type="protein sequence ID" value="KAJ9128343.1"/>
    <property type="molecule type" value="Genomic_DNA"/>
</dbReference>